<dbReference type="OrthoDB" id="9805629at2"/>
<evidence type="ECO:0000256" key="3">
    <source>
        <dbReference type="ARBA" id="ARBA00022691"/>
    </source>
</evidence>
<name>A0A2G9WV29_9HYPH</name>
<dbReference type="GO" id="GO:1904047">
    <property type="term" value="F:S-adenosyl-L-methionine binding"/>
    <property type="evidence" value="ECO:0007669"/>
    <property type="project" value="TreeGrafter"/>
</dbReference>
<protein>
    <recommendedName>
        <fullName evidence="6">Site-specific DNA-methyltransferase (adenine-specific)</fullName>
    </recommendedName>
</protein>
<dbReference type="EMBL" id="NQVN01000009">
    <property type="protein sequence ID" value="PIO98566.1"/>
    <property type="molecule type" value="Genomic_DNA"/>
</dbReference>
<dbReference type="InterPro" id="IPR012327">
    <property type="entry name" value="MeTrfase_D12"/>
</dbReference>
<reference evidence="4 5" key="1">
    <citation type="submission" date="2017-08" db="EMBL/GenBank/DDBJ databases">
        <title>Pleomorphomonas carboxidotrophicus sp. nov., a new mesophilic hydrogenogenic carboxidotroph.</title>
        <authorList>
            <person name="Esquivel-Elizondo S."/>
            <person name="Krajmalnik-Brown R."/>
            <person name="Maldonado J."/>
        </authorList>
    </citation>
    <scope>NUCLEOTIDE SEQUENCE [LARGE SCALE GENOMIC DNA]</scope>
    <source>
        <strain evidence="4 5">SVCO-16</strain>
    </source>
</reference>
<dbReference type="GO" id="GO:0009307">
    <property type="term" value="P:DNA restriction-modification system"/>
    <property type="evidence" value="ECO:0007669"/>
    <property type="project" value="InterPro"/>
</dbReference>
<dbReference type="PRINTS" id="PR00505">
    <property type="entry name" value="D12N6MTFRASE"/>
</dbReference>
<dbReference type="GO" id="GO:0009007">
    <property type="term" value="F:site-specific DNA-methyltransferase (adenine-specific) activity"/>
    <property type="evidence" value="ECO:0007669"/>
    <property type="project" value="UniProtKB-EC"/>
</dbReference>
<accession>A0A2G9WV29</accession>
<comment type="caution">
    <text evidence="4">The sequence shown here is derived from an EMBL/GenBank/DDBJ whole genome shotgun (WGS) entry which is preliminary data.</text>
</comment>
<dbReference type="PANTHER" id="PTHR30481">
    <property type="entry name" value="DNA ADENINE METHYLASE"/>
    <property type="match status" value="1"/>
</dbReference>
<keyword evidence="2" id="KW-0808">Transferase</keyword>
<keyword evidence="1" id="KW-0489">Methyltransferase</keyword>
<dbReference type="GO" id="GO:0043565">
    <property type="term" value="F:sequence-specific DNA binding"/>
    <property type="evidence" value="ECO:0007669"/>
    <property type="project" value="TreeGrafter"/>
</dbReference>
<dbReference type="GO" id="GO:0006298">
    <property type="term" value="P:mismatch repair"/>
    <property type="evidence" value="ECO:0007669"/>
    <property type="project" value="TreeGrafter"/>
</dbReference>
<dbReference type="InterPro" id="IPR029063">
    <property type="entry name" value="SAM-dependent_MTases_sf"/>
</dbReference>
<keyword evidence="3" id="KW-0949">S-adenosyl-L-methionine</keyword>
<evidence type="ECO:0000313" key="4">
    <source>
        <dbReference type="EMBL" id="PIO98566.1"/>
    </source>
</evidence>
<dbReference type="AlphaFoldDB" id="A0A2G9WV29"/>
<sequence>MARIERPILIYFGGKYRIAPWIIGHFPPHETYVEPFGGAASVLLTKERSRCEVYNDLNGDLVNLFQVLRDPEQALALGRRLRLTPYARAEFQAAYAGTDDLIERAARTMVRSHMGLASVGVTRRTGFRSCGRDAAAWSRLPHLVDKVVDRLKGVLIECRPAIEIMERFDSSSTLHYVDPPYPLGARLSPAKIYSHEMIDEDHERLLDRLAALKGTVLLSGYAHPLYEQRLSNWKCHERETRNMAGRITVERLWIKPADGKSLCRAPSRSAF</sequence>
<evidence type="ECO:0000256" key="1">
    <source>
        <dbReference type="ARBA" id="ARBA00022603"/>
    </source>
</evidence>
<evidence type="ECO:0000313" key="5">
    <source>
        <dbReference type="Proteomes" id="UP000231070"/>
    </source>
</evidence>
<dbReference type="RefSeq" id="WP_100081241.1">
    <property type="nucleotide sequence ID" value="NZ_NQVN01000009.1"/>
</dbReference>
<evidence type="ECO:0008006" key="6">
    <source>
        <dbReference type="Google" id="ProtNLM"/>
    </source>
</evidence>
<keyword evidence="5" id="KW-1185">Reference proteome</keyword>
<dbReference type="Gene3D" id="3.40.50.150">
    <property type="entry name" value="Vaccinia Virus protein VP39"/>
    <property type="match status" value="2"/>
</dbReference>
<organism evidence="4 5">
    <name type="scientific">Pleomorphomonas carboxyditropha</name>
    <dbReference type="NCBI Taxonomy" id="2023338"/>
    <lineage>
        <taxon>Bacteria</taxon>
        <taxon>Pseudomonadati</taxon>
        <taxon>Pseudomonadota</taxon>
        <taxon>Alphaproteobacteria</taxon>
        <taxon>Hyphomicrobiales</taxon>
        <taxon>Pleomorphomonadaceae</taxon>
        <taxon>Pleomorphomonas</taxon>
    </lineage>
</organism>
<evidence type="ECO:0000256" key="2">
    <source>
        <dbReference type="ARBA" id="ARBA00022679"/>
    </source>
</evidence>
<dbReference type="PANTHER" id="PTHR30481:SF4">
    <property type="entry name" value="SITE-SPECIFIC DNA-METHYLTRANSFERASE (ADENINE-SPECIFIC)"/>
    <property type="match status" value="1"/>
</dbReference>
<gene>
    <name evidence="4" type="ORF">CJ014_14710</name>
</gene>
<proteinExistence type="predicted"/>
<dbReference type="Proteomes" id="UP000231070">
    <property type="component" value="Unassembled WGS sequence"/>
</dbReference>
<dbReference type="GO" id="GO:0032259">
    <property type="term" value="P:methylation"/>
    <property type="evidence" value="ECO:0007669"/>
    <property type="project" value="UniProtKB-KW"/>
</dbReference>
<dbReference type="SUPFAM" id="SSF53335">
    <property type="entry name" value="S-adenosyl-L-methionine-dependent methyltransferases"/>
    <property type="match status" value="1"/>
</dbReference>
<dbReference type="Pfam" id="PF02086">
    <property type="entry name" value="MethyltransfD12"/>
    <property type="match status" value="1"/>
</dbReference>